<sequence>MPSKVPVDWWVAVDGRQFVGQAYLTHALSDSSPVSMLAIHTGDILRLKAFVYNVCTVRTGVVIHKQKFSTYGAPKQTYMLFQNNMPIDVACHRYTLNMQVSSGTKNISSPNQPT</sequence>
<dbReference type="EMBL" id="BMAU01021276">
    <property type="protein sequence ID" value="GFY07633.1"/>
    <property type="molecule type" value="Genomic_DNA"/>
</dbReference>
<evidence type="ECO:0000313" key="1">
    <source>
        <dbReference type="EMBL" id="GFY07633.1"/>
    </source>
</evidence>
<organism evidence="1 2">
    <name type="scientific">Trichonephila clavipes</name>
    <name type="common">Golden silk orbweaver</name>
    <name type="synonym">Nephila clavipes</name>
    <dbReference type="NCBI Taxonomy" id="2585209"/>
    <lineage>
        <taxon>Eukaryota</taxon>
        <taxon>Metazoa</taxon>
        <taxon>Ecdysozoa</taxon>
        <taxon>Arthropoda</taxon>
        <taxon>Chelicerata</taxon>
        <taxon>Arachnida</taxon>
        <taxon>Araneae</taxon>
        <taxon>Araneomorphae</taxon>
        <taxon>Entelegynae</taxon>
        <taxon>Araneoidea</taxon>
        <taxon>Nephilidae</taxon>
        <taxon>Trichonephila</taxon>
    </lineage>
</organism>
<protein>
    <submittedName>
        <fullName evidence="1">Uncharacterized protein</fullName>
    </submittedName>
</protein>
<dbReference type="Proteomes" id="UP000887159">
    <property type="component" value="Unassembled WGS sequence"/>
</dbReference>
<evidence type="ECO:0000313" key="2">
    <source>
        <dbReference type="Proteomes" id="UP000887159"/>
    </source>
</evidence>
<comment type="caution">
    <text evidence="1">The sequence shown here is derived from an EMBL/GenBank/DDBJ whole genome shotgun (WGS) entry which is preliminary data.</text>
</comment>
<gene>
    <name evidence="1" type="primary">AVEN_44882_1</name>
    <name evidence="1" type="ORF">TNCV_4095031</name>
</gene>
<name>A0A8X6SA61_TRICX</name>
<dbReference type="AlphaFoldDB" id="A0A8X6SA61"/>
<proteinExistence type="predicted"/>
<accession>A0A8X6SA61</accession>
<keyword evidence="2" id="KW-1185">Reference proteome</keyword>
<reference evidence="1" key="1">
    <citation type="submission" date="2020-08" db="EMBL/GenBank/DDBJ databases">
        <title>Multicomponent nature underlies the extraordinary mechanical properties of spider dragline silk.</title>
        <authorList>
            <person name="Kono N."/>
            <person name="Nakamura H."/>
            <person name="Mori M."/>
            <person name="Yoshida Y."/>
            <person name="Ohtoshi R."/>
            <person name="Malay A.D."/>
            <person name="Moran D.A.P."/>
            <person name="Tomita M."/>
            <person name="Numata K."/>
            <person name="Arakawa K."/>
        </authorList>
    </citation>
    <scope>NUCLEOTIDE SEQUENCE</scope>
</reference>